<evidence type="ECO:0000313" key="2">
    <source>
        <dbReference type="Proteomes" id="UP000092321"/>
    </source>
</evidence>
<dbReference type="EMBL" id="LXPE01000208">
    <property type="protein sequence ID" value="OBA25173.1"/>
    <property type="molecule type" value="Genomic_DNA"/>
</dbReference>
<name>A0A1B7T8Y5_9ASCO</name>
<sequence>MFNSNSYKFSKKAVTIGAFLLTTASLNEAGTLSLPLQVIQSKSQNYNASSSLKRSTAAQADD</sequence>
<accession>A0A1B7T8Y5</accession>
<keyword evidence="2" id="KW-1185">Reference proteome</keyword>
<gene>
    <name evidence="1" type="ORF">HANVADRAFT_4022</name>
</gene>
<organism evidence="1 2">
    <name type="scientific">Hanseniaspora valbyensis NRRL Y-1626</name>
    <dbReference type="NCBI Taxonomy" id="766949"/>
    <lineage>
        <taxon>Eukaryota</taxon>
        <taxon>Fungi</taxon>
        <taxon>Dikarya</taxon>
        <taxon>Ascomycota</taxon>
        <taxon>Saccharomycotina</taxon>
        <taxon>Saccharomycetes</taxon>
        <taxon>Saccharomycodales</taxon>
        <taxon>Saccharomycodaceae</taxon>
        <taxon>Hanseniaspora</taxon>
    </lineage>
</organism>
<dbReference type="OrthoDB" id="3973423at2759"/>
<comment type="caution">
    <text evidence="1">The sequence shown here is derived from an EMBL/GenBank/DDBJ whole genome shotgun (WGS) entry which is preliminary data.</text>
</comment>
<dbReference type="AlphaFoldDB" id="A0A1B7T8Y5"/>
<dbReference type="Proteomes" id="UP000092321">
    <property type="component" value="Unassembled WGS sequence"/>
</dbReference>
<reference evidence="2" key="1">
    <citation type="journal article" date="2016" name="Proc. Natl. Acad. Sci. U.S.A.">
        <title>Comparative genomics of biotechnologically important yeasts.</title>
        <authorList>
            <person name="Riley R."/>
            <person name="Haridas S."/>
            <person name="Wolfe K.H."/>
            <person name="Lopes M.R."/>
            <person name="Hittinger C.T."/>
            <person name="Goeker M."/>
            <person name="Salamov A.A."/>
            <person name="Wisecaver J.H."/>
            <person name="Long T.M."/>
            <person name="Calvey C.H."/>
            <person name="Aerts A.L."/>
            <person name="Barry K.W."/>
            <person name="Choi C."/>
            <person name="Clum A."/>
            <person name="Coughlan A.Y."/>
            <person name="Deshpande S."/>
            <person name="Douglass A.P."/>
            <person name="Hanson S.J."/>
            <person name="Klenk H.-P."/>
            <person name="LaButti K.M."/>
            <person name="Lapidus A."/>
            <person name="Lindquist E.A."/>
            <person name="Lipzen A.M."/>
            <person name="Meier-Kolthoff J.P."/>
            <person name="Ohm R.A."/>
            <person name="Otillar R.P."/>
            <person name="Pangilinan J.L."/>
            <person name="Peng Y."/>
            <person name="Rokas A."/>
            <person name="Rosa C.A."/>
            <person name="Scheuner C."/>
            <person name="Sibirny A.A."/>
            <person name="Slot J.C."/>
            <person name="Stielow J.B."/>
            <person name="Sun H."/>
            <person name="Kurtzman C.P."/>
            <person name="Blackwell M."/>
            <person name="Grigoriev I.V."/>
            <person name="Jeffries T.W."/>
        </authorList>
    </citation>
    <scope>NUCLEOTIDE SEQUENCE [LARGE SCALE GENOMIC DNA]</scope>
    <source>
        <strain evidence="2">NRRL Y-1626</strain>
    </source>
</reference>
<feature type="non-terminal residue" evidence="1">
    <location>
        <position position="62"/>
    </location>
</feature>
<protein>
    <submittedName>
        <fullName evidence="1">Uncharacterized protein</fullName>
    </submittedName>
</protein>
<proteinExistence type="predicted"/>
<evidence type="ECO:0000313" key="1">
    <source>
        <dbReference type="EMBL" id="OBA25173.1"/>
    </source>
</evidence>